<dbReference type="SMART" id="SM00156">
    <property type="entry name" value="PP2Ac"/>
    <property type="match status" value="1"/>
</dbReference>
<dbReference type="InterPro" id="IPR029052">
    <property type="entry name" value="Metallo-depent_PP-like"/>
</dbReference>
<dbReference type="GeneID" id="85197265"/>
<evidence type="ECO:0000259" key="1">
    <source>
        <dbReference type="PROSITE" id="PS00125"/>
    </source>
</evidence>
<evidence type="ECO:0000313" key="2">
    <source>
        <dbReference type="EMBL" id="WNY28609.1"/>
    </source>
</evidence>
<evidence type="ECO:0000313" key="3">
    <source>
        <dbReference type="Proteomes" id="UP001302662"/>
    </source>
</evidence>
<keyword evidence="3" id="KW-1185">Reference proteome</keyword>
<organism evidence="2 3">
    <name type="scientific">Methanimicrococcus stummii</name>
    <dbReference type="NCBI Taxonomy" id="3028294"/>
    <lineage>
        <taxon>Archaea</taxon>
        <taxon>Methanobacteriati</taxon>
        <taxon>Methanobacteriota</taxon>
        <taxon>Stenosarchaea group</taxon>
        <taxon>Methanomicrobia</taxon>
        <taxon>Methanosarcinales</taxon>
        <taxon>Methanosarcinaceae</taxon>
        <taxon>Methanimicrococcus</taxon>
    </lineage>
</organism>
<dbReference type="Proteomes" id="UP001302662">
    <property type="component" value="Chromosome"/>
</dbReference>
<dbReference type="PROSITE" id="PS00125">
    <property type="entry name" value="SER_THR_PHOSPHATASE"/>
    <property type="match status" value="1"/>
</dbReference>
<dbReference type="PANTHER" id="PTHR11668">
    <property type="entry name" value="SERINE/THREONINE PROTEIN PHOSPHATASE"/>
    <property type="match status" value="1"/>
</dbReference>
<dbReference type="AlphaFoldDB" id="A0AA96ZX69"/>
<dbReference type="PRINTS" id="PR00114">
    <property type="entry name" value="STPHPHTASE"/>
</dbReference>
<dbReference type="InterPro" id="IPR006186">
    <property type="entry name" value="Ser/Thr-sp_prot-phosphatase"/>
</dbReference>
<dbReference type="InterPro" id="IPR050341">
    <property type="entry name" value="PP1_catalytic_subunit"/>
</dbReference>
<dbReference type="Gene3D" id="3.60.21.10">
    <property type="match status" value="1"/>
</dbReference>
<dbReference type="KEGG" id="mees:MmiEs2_08050"/>
<dbReference type="GO" id="GO:0004722">
    <property type="term" value="F:protein serine/threonine phosphatase activity"/>
    <property type="evidence" value="ECO:0007669"/>
    <property type="project" value="TreeGrafter"/>
</dbReference>
<dbReference type="GO" id="GO:0005737">
    <property type="term" value="C:cytoplasm"/>
    <property type="evidence" value="ECO:0007669"/>
    <property type="project" value="TreeGrafter"/>
</dbReference>
<dbReference type="SUPFAM" id="SSF56300">
    <property type="entry name" value="Metallo-dependent phosphatases"/>
    <property type="match status" value="1"/>
</dbReference>
<dbReference type="RefSeq" id="WP_316560147.1">
    <property type="nucleotide sequence ID" value="NZ_CP131062.1"/>
</dbReference>
<dbReference type="InterPro" id="IPR004843">
    <property type="entry name" value="Calcineurin-like_PHP"/>
</dbReference>
<dbReference type="Pfam" id="PF00149">
    <property type="entry name" value="Metallophos"/>
    <property type="match status" value="1"/>
</dbReference>
<gene>
    <name evidence="2" type="ORF">MmiEs2_08050</name>
</gene>
<dbReference type="PANTHER" id="PTHR11668:SF496">
    <property type="entry name" value="SERINE_THREONINE-PROTEIN PHOSPHATASE"/>
    <property type="match status" value="1"/>
</dbReference>
<proteinExistence type="predicted"/>
<name>A0AA96ZX69_9EURY</name>
<sequence length="278" mass="31590">MSTPEEKEILKLNLERSIPLFEKESAVVHSDFKKTLIATDIHGDLNALEFILKFAEEKEVDSYIFLGDYIDKGSESVAVLNTLLELKLKDPKKTILLRGNHETRGLSAWLEFGEDLVYHPELLDAANEFFEKMPIAAVLNNQIFCIHGCIAGSEDETPTDISKAEPKCYIWNDPGAEDGLTPSPRGNSIHRVGPNLISDYLKRNDLKLIIRGHTSHTEGVKYWFDGKLVSLYSGIHLDGLQVKAAVAIAKEDEIKFHYFRKTKNRFEWLDESEKMKLK</sequence>
<reference evidence="2 3" key="1">
    <citation type="submission" date="2023-07" db="EMBL/GenBank/DDBJ databases">
        <title>Closed genome sequence of Methanimicrococcus sp. Es2.</title>
        <authorList>
            <person name="Protasov E."/>
            <person name="Platt K."/>
            <person name="Reeh H."/>
            <person name="Poehlein A."/>
            <person name="Daniel R."/>
            <person name="Brune A."/>
        </authorList>
    </citation>
    <scope>NUCLEOTIDE SEQUENCE [LARGE SCALE GENOMIC DNA]</scope>
    <source>
        <strain evidence="2 3">Es2</strain>
    </source>
</reference>
<dbReference type="EMBL" id="CP131062">
    <property type="protein sequence ID" value="WNY28609.1"/>
    <property type="molecule type" value="Genomic_DNA"/>
</dbReference>
<feature type="domain" description="Serine/threonine specific protein phosphatases" evidence="1">
    <location>
        <begin position="97"/>
        <end position="102"/>
    </location>
</feature>
<accession>A0AA96ZX69</accession>
<dbReference type="CDD" id="cd00144">
    <property type="entry name" value="MPP_PPP_family"/>
    <property type="match status" value="1"/>
</dbReference>
<protein>
    <recommendedName>
        <fullName evidence="1">Serine/threonine specific protein phosphatases domain-containing protein</fullName>
    </recommendedName>
</protein>